<dbReference type="PROSITE" id="PS51257">
    <property type="entry name" value="PROKAR_LIPOPROTEIN"/>
    <property type="match status" value="1"/>
</dbReference>
<sequence>MKTARETRLTAAAFGTAAACGLLALRRRYTVITVTGRSMSPTYADGDRLLVRRTRAHRVSCQEVVVFRMPPQHRKNGLRWLVKRTAAVPGDPVPEDMREAAGSDRLVPPGRLLVRGDNPHSLDSRHFGYVPAADVLGIAVRTLRRSGDA</sequence>
<name>A0ABN2TC25_9ACTN</name>
<feature type="domain" description="Peptidase S26" evidence="9">
    <location>
        <begin position="100"/>
        <end position="140"/>
    </location>
</feature>
<evidence type="ECO:0000256" key="1">
    <source>
        <dbReference type="ARBA" id="ARBA00004401"/>
    </source>
</evidence>
<dbReference type="InterPro" id="IPR019533">
    <property type="entry name" value="Peptidase_S26"/>
</dbReference>
<dbReference type="PANTHER" id="PTHR46041">
    <property type="entry name" value="MITOCHONDRIAL INNER MEMBRANE PROTEASE SUBUNIT 2"/>
    <property type="match status" value="1"/>
</dbReference>
<feature type="domain" description="Peptidase S26" evidence="9">
    <location>
        <begin position="12"/>
        <end position="93"/>
    </location>
</feature>
<keyword evidence="6" id="KW-0378">Hydrolase</keyword>
<comment type="similarity">
    <text evidence="2">Belongs to the peptidase S26 family. IMP2 subfamily.</text>
</comment>
<dbReference type="InterPro" id="IPR000223">
    <property type="entry name" value="Pept_S26A_signal_pept_1"/>
</dbReference>
<dbReference type="EMBL" id="BAAAQM010000076">
    <property type="protein sequence ID" value="GAA2002983.1"/>
    <property type="molecule type" value="Genomic_DNA"/>
</dbReference>
<evidence type="ECO:0000256" key="3">
    <source>
        <dbReference type="ARBA" id="ARBA00013650"/>
    </source>
</evidence>
<keyword evidence="5" id="KW-0812">Transmembrane</keyword>
<evidence type="ECO:0000256" key="8">
    <source>
        <dbReference type="ARBA" id="ARBA00023136"/>
    </source>
</evidence>
<evidence type="ECO:0000313" key="11">
    <source>
        <dbReference type="Proteomes" id="UP001499854"/>
    </source>
</evidence>
<comment type="subcellular location">
    <subcellularLocation>
        <location evidence="1">Cell membrane</location>
        <topology evidence="1">Single-pass type II membrane protein</topology>
    </subcellularLocation>
</comment>
<gene>
    <name evidence="10" type="ORF">GCM10009838_81280</name>
</gene>
<accession>A0ABN2TC25</accession>
<dbReference type="PRINTS" id="PR00727">
    <property type="entry name" value="LEADERPTASE"/>
</dbReference>
<dbReference type="RefSeq" id="WP_344662555.1">
    <property type="nucleotide sequence ID" value="NZ_BAAAQM010000076.1"/>
</dbReference>
<evidence type="ECO:0000256" key="4">
    <source>
        <dbReference type="ARBA" id="ARBA00022670"/>
    </source>
</evidence>
<evidence type="ECO:0000256" key="6">
    <source>
        <dbReference type="ARBA" id="ARBA00022801"/>
    </source>
</evidence>
<reference evidence="10 11" key="1">
    <citation type="journal article" date="2019" name="Int. J. Syst. Evol. Microbiol.">
        <title>The Global Catalogue of Microorganisms (GCM) 10K type strain sequencing project: providing services to taxonomists for standard genome sequencing and annotation.</title>
        <authorList>
            <consortium name="The Broad Institute Genomics Platform"/>
            <consortium name="The Broad Institute Genome Sequencing Center for Infectious Disease"/>
            <person name="Wu L."/>
            <person name="Ma J."/>
        </authorList>
    </citation>
    <scope>NUCLEOTIDE SEQUENCE [LARGE SCALE GENOMIC DNA]</scope>
    <source>
        <strain evidence="10 11">JCM 16013</strain>
    </source>
</reference>
<comment type="caution">
    <text evidence="10">The sequence shown here is derived from an EMBL/GenBank/DDBJ whole genome shotgun (WGS) entry which is preliminary data.</text>
</comment>
<keyword evidence="4" id="KW-0645">Protease</keyword>
<dbReference type="Pfam" id="PF10502">
    <property type="entry name" value="Peptidase_S26"/>
    <property type="match status" value="2"/>
</dbReference>
<keyword evidence="7" id="KW-1133">Transmembrane helix</keyword>
<dbReference type="Proteomes" id="UP001499854">
    <property type="component" value="Unassembled WGS sequence"/>
</dbReference>
<evidence type="ECO:0000256" key="5">
    <source>
        <dbReference type="ARBA" id="ARBA00022692"/>
    </source>
</evidence>
<evidence type="ECO:0000256" key="7">
    <source>
        <dbReference type="ARBA" id="ARBA00022989"/>
    </source>
</evidence>
<dbReference type="CDD" id="cd06462">
    <property type="entry name" value="Peptidase_S24_S26"/>
    <property type="match status" value="1"/>
</dbReference>
<dbReference type="InterPro" id="IPR037730">
    <property type="entry name" value="IMP2"/>
</dbReference>
<dbReference type="SUPFAM" id="SSF51306">
    <property type="entry name" value="LexA/Signal peptidase"/>
    <property type="match status" value="1"/>
</dbReference>
<proteinExistence type="inferred from homology"/>
<protein>
    <recommendedName>
        <fullName evidence="3">Mitochondrial inner membrane protease subunit 2</fullName>
    </recommendedName>
</protein>
<evidence type="ECO:0000256" key="2">
    <source>
        <dbReference type="ARBA" id="ARBA00007066"/>
    </source>
</evidence>
<dbReference type="PANTHER" id="PTHR46041:SF2">
    <property type="entry name" value="MITOCHONDRIAL INNER MEMBRANE PROTEASE SUBUNIT 2"/>
    <property type="match status" value="1"/>
</dbReference>
<dbReference type="InterPro" id="IPR036286">
    <property type="entry name" value="LexA/Signal_pep-like_sf"/>
</dbReference>
<keyword evidence="11" id="KW-1185">Reference proteome</keyword>
<evidence type="ECO:0000259" key="9">
    <source>
        <dbReference type="Pfam" id="PF10502"/>
    </source>
</evidence>
<dbReference type="Gene3D" id="2.10.109.10">
    <property type="entry name" value="Umud Fragment, subunit A"/>
    <property type="match status" value="1"/>
</dbReference>
<keyword evidence="8" id="KW-0472">Membrane</keyword>
<organism evidence="10 11">
    <name type="scientific">Catenulispora subtropica</name>
    <dbReference type="NCBI Taxonomy" id="450798"/>
    <lineage>
        <taxon>Bacteria</taxon>
        <taxon>Bacillati</taxon>
        <taxon>Actinomycetota</taxon>
        <taxon>Actinomycetes</taxon>
        <taxon>Catenulisporales</taxon>
        <taxon>Catenulisporaceae</taxon>
        <taxon>Catenulispora</taxon>
    </lineage>
</organism>
<evidence type="ECO:0000313" key="10">
    <source>
        <dbReference type="EMBL" id="GAA2002983.1"/>
    </source>
</evidence>